<dbReference type="PROSITE" id="PS51110">
    <property type="entry name" value="SAP_A"/>
    <property type="match status" value="1"/>
</dbReference>
<keyword evidence="2" id="KW-0964">Secreted</keyword>
<reference evidence="7" key="2">
    <citation type="journal article" date="2015" name="Fish Shellfish Immunol.">
        <title>Early steps in the European eel (Anguilla anguilla)-Vibrio vulnificus interaction in the gills: Role of the RtxA13 toxin.</title>
        <authorList>
            <person name="Callol A."/>
            <person name="Pajuelo D."/>
            <person name="Ebbesson L."/>
            <person name="Teles M."/>
            <person name="MacKenzie S."/>
            <person name="Amaro C."/>
        </authorList>
    </citation>
    <scope>NUCLEOTIDE SEQUENCE</scope>
</reference>
<proteinExistence type="predicted"/>
<keyword evidence="4" id="KW-1015">Disulfide bond</keyword>
<protein>
    <recommendedName>
        <fullName evidence="6">Saposin A-type domain-containing protein</fullName>
    </recommendedName>
</protein>
<dbReference type="SMART" id="SM00162">
    <property type="entry name" value="SAPA"/>
    <property type="match status" value="1"/>
</dbReference>
<feature type="domain" description="Saposin A-type" evidence="6">
    <location>
        <begin position="1"/>
        <end position="19"/>
    </location>
</feature>
<evidence type="ECO:0000256" key="1">
    <source>
        <dbReference type="ARBA" id="ARBA00004613"/>
    </source>
</evidence>
<name>A0A0E9VCF5_ANGAN</name>
<evidence type="ECO:0000256" key="5">
    <source>
        <dbReference type="ARBA" id="ARBA00023180"/>
    </source>
</evidence>
<evidence type="ECO:0000259" key="6">
    <source>
        <dbReference type="PROSITE" id="PS51110"/>
    </source>
</evidence>
<evidence type="ECO:0000313" key="7">
    <source>
        <dbReference type="EMBL" id="JAH75160.1"/>
    </source>
</evidence>
<comment type="subcellular location">
    <subcellularLocation>
        <location evidence="1">Secreted</location>
    </subcellularLocation>
</comment>
<dbReference type="AlphaFoldDB" id="A0A0E9VCF5"/>
<keyword evidence="3" id="KW-0732">Signal</keyword>
<dbReference type="GO" id="GO:0005576">
    <property type="term" value="C:extracellular region"/>
    <property type="evidence" value="ECO:0007669"/>
    <property type="project" value="UniProtKB-SubCell"/>
</dbReference>
<keyword evidence="5" id="KW-0325">Glycoprotein</keyword>
<accession>A0A0E9VCF5</accession>
<reference evidence="7" key="1">
    <citation type="submission" date="2014-11" db="EMBL/GenBank/DDBJ databases">
        <authorList>
            <person name="Amaro Gonzalez C."/>
        </authorList>
    </citation>
    <scope>NUCLEOTIDE SEQUENCE</scope>
</reference>
<evidence type="ECO:0000256" key="3">
    <source>
        <dbReference type="ARBA" id="ARBA00022729"/>
    </source>
</evidence>
<evidence type="ECO:0000256" key="4">
    <source>
        <dbReference type="ARBA" id="ARBA00023157"/>
    </source>
</evidence>
<dbReference type="InterPro" id="IPR003119">
    <property type="entry name" value="SAP_A"/>
</dbReference>
<organism evidence="7">
    <name type="scientific">Anguilla anguilla</name>
    <name type="common">European freshwater eel</name>
    <name type="synonym">Muraena anguilla</name>
    <dbReference type="NCBI Taxonomy" id="7936"/>
    <lineage>
        <taxon>Eukaryota</taxon>
        <taxon>Metazoa</taxon>
        <taxon>Chordata</taxon>
        <taxon>Craniata</taxon>
        <taxon>Vertebrata</taxon>
        <taxon>Euteleostomi</taxon>
        <taxon>Actinopterygii</taxon>
        <taxon>Neopterygii</taxon>
        <taxon>Teleostei</taxon>
        <taxon>Anguilliformes</taxon>
        <taxon>Anguillidae</taxon>
        <taxon>Anguilla</taxon>
    </lineage>
</organism>
<evidence type="ECO:0000256" key="2">
    <source>
        <dbReference type="ARBA" id="ARBA00022525"/>
    </source>
</evidence>
<dbReference type="EMBL" id="GBXM01033417">
    <property type="protein sequence ID" value="JAH75160.1"/>
    <property type="molecule type" value="Transcribed_RNA"/>
</dbReference>
<sequence length="19" mass="2286">METASRCNAVDHCRRHVWN</sequence>
<dbReference type="Pfam" id="PF02199">
    <property type="entry name" value="SapA"/>
    <property type="match status" value="1"/>
</dbReference>